<evidence type="ECO:0008006" key="3">
    <source>
        <dbReference type="Google" id="ProtNLM"/>
    </source>
</evidence>
<dbReference type="PANTHER" id="PTHR22089">
    <property type="entry name" value="MIRROR-IMAGE POLYDACTYLY GENE 1 PROTEIN"/>
    <property type="match status" value="1"/>
</dbReference>
<keyword evidence="2" id="KW-1185">Reference proteome</keyword>
<name>A0A3Q3XE37_MOLML</name>
<evidence type="ECO:0000313" key="1">
    <source>
        <dbReference type="Ensembl" id="ENSMMOP00000026850.1"/>
    </source>
</evidence>
<organism evidence="1 2">
    <name type="scientific">Mola mola</name>
    <name type="common">Ocean sunfish</name>
    <name type="synonym">Tetraodon mola</name>
    <dbReference type="NCBI Taxonomy" id="94237"/>
    <lineage>
        <taxon>Eukaryota</taxon>
        <taxon>Metazoa</taxon>
        <taxon>Chordata</taxon>
        <taxon>Craniata</taxon>
        <taxon>Vertebrata</taxon>
        <taxon>Euteleostomi</taxon>
        <taxon>Actinopterygii</taxon>
        <taxon>Neopterygii</taxon>
        <taxon>Teleostei</taxon>
        <taxon>Neoteleostei</taxon>
        <taxon>Acanthomorphata</taxon>
        <taxon>Eupercaria</taxon>
        <taxon>Tetraodontiformes</taxon>
        <taxon>Molidae</taxon>
        <taxon>Mola</taxon>
    </lineage>
</organism>
<sequence length="263" mass="29786">MVPVTVSSPVQSFDRDRNIPFLLKELDALRDVHKKVQVHSGVQYSHCTHTVFLHICVNVLRSMKPDCVSAARSAAVLEELLAAQKDRDQALMSRLRLANEERDEAITFVFLFRLENVHLEDSDMDVDELLRCVCDANSIHEVEQFGSVLVHRLQLARQRRHDITAQEMKAVIEERDGSVSKCKRLEQDLVWEREQRASEVNTLSCMFTALCGLFYFEGAGCRPPSVRPVPAALTVSLPLVLRLERLVDVLRKKVGTGSLRAVI</sequence>
<reference evidence="1" key="2">
    <citation type="submission" date="2025-09" db="UniProtKB">
        <authorList>
            <consortium name="Ensembl"/>
        </authorList>
    </citation>
    <scope>IDENTIFICATION</scope>
</reference>
<proteinExistence type="predicted"/>
<reference evidence="1" key="1">
    <citation type="submission" date="2025-08" db="UniProtKB">
        <authorList>
            <consortium name="Ensembl"/>
        </authorList>
    </citation>
    <scope>IDENTIFICATION</scope>
</reference>
<evidence type="ECO:0000313" key="2">
    <source>
        <dbReference type="Proteomes" id="UP000261620"/>
    </source>
</evidence>
<dbReference type="AlphaFoldDB" id="A0A3Q3XE37"/>
<accession>A0A3Q3XE37</accession>
<protein>
    <recommendedName>
        <fullName evidence="3">Mirror-image polydactyly 1</fullName>
    </recommendedName>
</protein>
<dbReference type="InterPro" id="IPR026175">
    <property type="entry name" value="MIPOL1"/>
</dbReference>
<dbReference type="OMA" id="VCDANSI"/>
<dbReference type="STRING" id="94237.ENSMMOP00000026850"/>
<dbReference type="Ensembl" id="ENSMMOT00000027306.1">
    <property type="protein sequence ID" value="ENSMMOP00000026850.1"/>
    <property type="gene ID" value="ENSMMOG00000020311.1"/>
</dbReference>
<dbReference type="Proteomes" id="UP000261620">
    <property type="component" value="Unplaced"/>
</dbReference>
<dbReference type="PANTHER" id="PTHR22089:SF2">
    <property type="entry name" value="MIRROR-IMAGE POLYDACTYLY GENE 1 PROTEIN"/>
    <property type="match status" value="1"/>
</dbReference>